<name>A0ABZ1UDF7_9ACTN</name>
<evidence type="ECO:0000313" key="1">
    <source>
        <dbReference type="EMBL" id="WUQ89109.1"/>
    </source>
</evidence>
<accession>A0ABZ1UDF7</accession>
<reference evidence="1" key="1">
    <citation type="submission" date="2022-10" db="EMBL/GenBank/DDBJ databases">
        <title>The complete genomes of actinobacterial strains from the NBC collection.</title>
        <authorList>
            <person name="Joergensen T.S."/>
            <person name="Alvarez Arevalo M."/>
            <person name="Sterndorff E.B."/>
            <person name="Faurdal D."/>
            <person name="Vuksanovic O."/>
            <person name="Mourched A.-S."/>
            <person name="Charusanti P."/>
            <person name="Shaw S."/>
            <person name="Blin K."/>
            <person name="Weber T."/>
        </authorList>
    </citation>
    <scope>NUCLEOTIDE SEQUENCE</scope>
    <source>
        <strain evidence="1">NBC_00222</strain>
    </source>
</reference>
<keyword evidence="2" id="KW-1185">Reference proteome</keyword>
<dbReference type="InterPro" id="IPR036041">
    <property type="entry name" value="Ribosome-inact_prot_sf"/>
</dbReference>
<dbReference type="Gene3D" id="3.40.420.10">
    <property type="entry name" value="Ricin (A subunit), domain 1"/>
    <property type="match status" value="1"/>
</dbReference>
<dbReference type="Proteomes" id="UP001432222">
    <property type="component" value="Chromosome"/>
</dbReference>
<dbReference type="EMBL" id="CP108110">
    <property type="protein sequence ID" value="WUQ89109.1"/>
    <property type="molecule type" value="Genomic_DNA"/>
</dbReference>
<evidence type="ECO:0000313" key="2">
    <source>
        <dbReference type="Proteomes" id="UP001432222"/>
    </source>
</evidence>
<organism evidence="1 2">
    <name type="scientific">Kitasatospora purpeofusca</name>
    <dbReference type="NCBI Taxonomy" id="67352"/>
    <lineage>
        <taxon>Bacteria</taxon>
        <taxon>Bacillati</taxon>
        <taxon>Actinomycetota</taxon>
        <taxon>Actinomycetes</taxon>
        <taxon>Kitasatosporales</taxon>
        <taxon>Streptomycetaceae</taxon>
        <taxon>Kitasatospora</taxon>
    </lineage>
</organism>
<dbReference type="Pfam" id="PF00161">
    <property type="entry name" value="RIP"/>
    <property type="match status" value="1"/>
</dbReference>
<proteinExistence type="predicted"/>
<dbReference type="InterPro" id="IPR001574">
    <property type="entry name" value="Ribosome_inactivat_prot"/>
</dbReference>
<dbReference type="SUPFAM" id="SSF56371">
    <property type="entry name" value="Ribosome inactivating proteins (RIP)"/>
    <property type="match status" value="1"/>
</dbReference>
<dbReference type="InterPro" id="IPR016138">
    <property type="entry name" value="Ribosome_inactivat_prot_sub1"/>
</dbReference>
<sequence length="242" mass="25871">MAGPTIRGDVRLSQADTDGIIGIDVRDDAGARLVTVFLNPHSGYLTGFHTRGGVVYYFSDANPAMVSEMKGYARSIGAGAHRLHLSGSFDAWYAAATGGGLPAPTVIGTRSFRDAASSLGNSPGPEYIDRFLPQTAQYLLVLSPAYAQATHYTLFRDRVGAALANNASSAVVLDDRARELRSNWEKINNDTLPNIVFLADDRSGGNDLLPFPVTLGPVNGSLRTFAEVLATLRILTNTQGRE</sequence>
<protein>
    <submittedName>
        <fullName evidence="1">Ribosome-inactivating family protein</fullName>
    </submittedName>
</protein>
<gene>
    <name evidence="1" type="ORF">OHA16_38950</name>
</gene>